<evidence type="ECO:0000313" key="2">
    <source>
        <dbReference type="EMBL" id="TCC07625.1"/>
    </source>
</evidence>
<protein>
    <submittedName>
        <fullName evidence="2">Uncharacterized protein</fullName>
    </submittedName>
</protein>
<dbReference type="AlphaFoldDB" id="A0A4R0H9H4"/>
<name>A0A4R0H9H4_9ACTN</name>
<organism evidence="2 3">
    <name type="scientific">Kribbella soli</name>
    <dbReference type="NCBI Taxonomy" id="1124743"/>
    <lineage>
        <taxon>Bacteria</taxon>
        <taxon>Bacillati</taxon>
        <taxon>Actinomycetota</taxon>
        <taxon>Actinomycetes</taxon>
        <taxon>Propionibacteriales</taxon>
        <taxon>Kribbellaceae</taxon>
        <taxon>Kribbella</taxon>
    </lineage>
</organism>
<dbReference type="Proteomes" id="UP000292346">
    <property type="component" value="Unassembled WGS sequence"/>
</dbReference>
<dbReference type="EMBL" id="SJJZ01000002">
    <property type="protein sequence ID" value="TCC07625.1"/>
    <property type="molecule type" value="Genomic_DNA"/>
</dbReference>
<reference evidence="2 3" key="1">
    <citation type="submission" date="2019-02" db="EMBL/GenBank/DDBJ databases">
        <title>Kribbella capetownensis sp. nov. and Kribbella speibonae sp. nov., isolated from soil.</title>
        <authorList>
            <person name="Curtis S.M."/>
            <person name="Norton I."/>
            <person name="Everest G.J."/>
            <person name="Meyers P.R."/>
        </authorList>
    </citation>
    <scope>NUCLEOTIDE SEQUENCE [LARGE SCALE GENOMIC DNA]</scope>
    <source>
        <strain evidence="2 3">KCTC 29219</strain>
    </source>
</reference>
<feature type="region of interest" description="Disordered" evidence="1">
    <location>
        <begin position="122"/>
        <end position="158"/>
    </location>
</feature>
<sequence>MLSWVTQPTTDRGRIVALRGEISASYAAEATREQCDLALALRVLYAASEPINMRALGKHLQYSTAAISHYLHARRIPPTGVILKLYDLALARQSLRGVTKLPYSVGDLRLLEAAARGWPARDPVAAAPPPVRRGDRRNGPADTAPAARGYRRNDNRPVPDVVHAASRGRHRHLIGSLLSASPTDRVAALWHLGGELSSEELAEFCAALTQAGLRDEVDALLNGALARGKDLVGVIRTLLVA</sequence>
<gene>
    <name evidence="2" type="ORF">E0H45_16805</name>
</gene>
<proteinExistence type="predicted"/>
<comment type="caution">
    <text evidence="2">The sequence shown here is derived from an EMBL/GenBank/DDBJ whole genome shotgun (WGS) entry which is preliminary data.</text>
</comment>
<accession>A0A4R0H9H4</accession>
<keyword evidence="3" id="KW-1185">Reference proteome</keyword>
<evidence type="ECO:0000256" key="1">
    <source>
        <dbReference type="SAM" id="MobiDB-lite"/>
    </source>
</evidence>
<dbReference type="RefSeq" id="WP_131338288.1">
    <property type="nucleotide sequence ID" value="NZ_SJJZ01000002.1"/>
</dbReference>
<evidence type="ECO:0000313" key="3">
    <source>
        <dbReference type="Proteomes" id="UP000292346"/>
    </source>
</evidence>